<feature type="transmembrane region" description="Helical" evidence="6">
    <location>
        <begin position="39"/>
        <end position="55"/>
    </location>
</feature>
<dbReference type="Pfam" id="PF07690">
    <property type="entry name" value="MFS_1"/>
    <property type="match status" value="1"/>
</dbReference>
<gene>
    <name evidence="8" type="ORF">AO501_00890</name>
</gene>
<dbReference type="OrthoDB" id="9814303at2"/>
<keyword evidence="2" id="KW-1003">Cell membrane</keyword>
<comment type="subcellular location">
    <subcellularLocation>
        <location evidence="1">Cell membrane</location>
        <topology evidence="1">Multi-pass membrane protein</topology>
    </subcellularLocation>
</comment>
<keyword evidence="4 6" id="KW-1133">Transmembrane helix</keyword>
<keyword evidence="3 6" id="KW-0812">Transmembrane</keyword>
<dbReference type="Gene3D" id="1.20.1250.20">
    <property type="entry name" value="MFS general substrate transporter like domains"/>
    <property type="match status" value="1"/>
</dbReference>
<evidence type="ECO:0000313" key="9">
    <source>
        <dbReference type="Proteomes" id="UP000051677"/>
    </source>
</evidence>
<name>A0A0Q2LK21_MYCGO</name>
<evidence type="ECO:0000256" key="2">
    <source>
        <dbReference type="ARBA" id="ARBA00022475"/>
    </source>
</evidence>
<accession>A0A0Q2LK21</accession>
<organism evidence="8 9">
    <name type="scientific">Mycobacterium gordonae</name>
    <dbReference type="NCBI Taxonomy" id="1778"/>
    <lineage>
        <taxon>Bacteria</taxon>
        <taxon>Bacillati</taxon>
        <taxon>Actinomycetota</taxon>
        <taxon>Actinomycetes</taxon>
        <taxon>Mycobacteriales</taxon>
        <taxon>Mycobacteriaceae</taxon>
        <taxon>Mycobacterium</taxon>
    </lineage>
</organism>
<dbReference type="EMBL" id="LKTM01000356">
    <property type="protein sequence ID" value="KQH76210.1"/>
    <property type="molecule type" value="Genomic_DNA"/>
</dbReference>
<protein>
    <submittedName>
        <fullName evidence="8">MFS transporter</fullName>
    </submittedName>
</protein>
<proteinExistence type="predicted"/>
<dbReference type="InterPro" id="IPR036259">
    <property type="entry name" value="MFS_trans_sf"/>
</dbReference>
<reference evidence="8 9" key="1">
    <citation type="submission" date="2015-10" db="EMBL/GenBank/DDBJ databases">
        <title>Mycobacterium gordonae draft genome assembly.</title>
        <authorList>
            <person name="Ustinova V."/>
            <person name="Smirnova T."/>
            <person name="Blagodatskikh K."/>
            <person name="Varlamov D."/>
            <person name="Larionova E."/>
            <person name="Chernousova L."/>
        </authorList>
    </citation>
    <scope>NUCLEOTIDE SEQUENCE [LARGE SCALE GENOMIC DNA]</scope>
    <source>
        <strain evidence="8 9">CTRI 14-8773</strain>
    </source>
</reference>
<dbReference type="PANTHER" id="PTHR43124">
    <property type="entry name" value="PURINE EFFLUX PUMP PBUE"/>
    <property type="match status" value="1"/>
</dbReference>
<feature type="transmembrane region" description="Helical" evidence="6">
    <location>
        <begin position="92"/>
        <end position="113"/>
    </location>
</feature>
<keyword evidence="5 6" id="KW-0472">Membrane</keyword>
<feature type="domain" description="Major facilitator superfamily (MFS) profile" evidence="7">
    <location>
        <begin position="1"/>
        <end position="380"/>
    </location>
</feature>
<sequence>MLAVLTAAAFVIFAQIFMIAPILPALARAFVTTPGMVGLAVPAYLIPYGAMTLVWGPVSDRIGRRPVIIGSLAAFTLLTGLTALAPTAAVFIWLRVATAVGASGVVPIALALIGDRVPYAQRGRALGWLFGGMAGGIAFGAAGGALGQPMLGWPGLFLAAAAAGAVLLGAAVALQSLPPTPRPATPPPLRAVAAGFTELLRQPRARLTYGYVLLNAVVQSGVYTWLGIFVQQRFGLGELGIGLTLLGYGIPGFLFGPLIGRAVDRYGRARIIPAGVALTAACALALAAPLPRLGVQAAIVALSLGYDMTQPPLAGIVTDLRGHRGQAMGLNVFTLFTGLGLGSLLFQAALTAGFTPAFAAFGLAALVAAALAVPLFRHERPHAPTADPA</sequence>
<evidence type="ECO:0000259" key="7">
    <source>
        <dbReference type="PROSITE" id="PS50850"/>
    </source>
</evidence>
<feature type="transmembrane region" description="Helical" evidence="6">
    <location>
        <begin position="125"/>
        <end position="146"/>
    </location>
</feature>
<comment type="caution">
    <text evidence="8">The sequence shown here is derived from an EMBL/GenBank/DDBJ whole genome shotgun (WGS) entry which is preliminary data.</text>
</comment>
<dbReference type="PROSITE" id="PS50850">
    <property type="entry name" value="MFS"/>
    <property type="match status" value="1"/>
</dbReference>
<evidence type="ECO:0000256" key="4">
    <source>
        <dbReference type="ARBA" id="ARBA00022989"/>
    </source>
</evidence>
<dbReference type="CDD" id="cd17324">
    <property type="entry name" value="MFS_NepI_like"/>
    <property type="match status" value="1"/>
</dbReference>
<dbReference type="InterPro" id="IPR020846">
    <property type="entry name" value="MFS_dom"/>
</dbReference>
<dbReference type="AlphaFoldDB" id="A0A0Q2LK21"/>
<feature type="transmembrane region" description="Helical" evidence="6">
    <location>
        <begin position="67"/>
        <end position="86"/>
    </location>
</feature>
<dbReference type="RefSeq" id="WP_055580823.1">
    <property type="nucleotide sequence ID" value="NZ_LKTM01000356.1"/>
</dbReference>
<dbReference type="PANTHER" id="PTHR43124:SF3">
    <property type="entry name" value="CHLORAMPHENICOL EFFLUX PUMP RV0191"/>
    <property type="match status" value="1"/>
</dbReference>
<feature type="transmembrane region" description="Helical" evidence="6">
    <location>
        <begin position="209"/>
        <end position="228"/>
    </location>
</feature>
<dbReference type="GO" id="GO:0022857">
    <property type="term" value="F:transmembrane transporter activity"/>
    <property type="evidence" value="ECO:0007669"/>
    <property type="project" value="InterPro"/>
</dbReference>
<feature type="transmembrane region" description="Helical" evidence="6">
    <location>
        <begin position="329"/>
        <end position="350"/>
    </location>
</feature>
<evidence type="ECO:0000256" key="1">
    <source>
        <dbReference type="ARBA" id="ARBA00004651"/>
    </source>
</evidence>
<dbReference type="SUPFAM" id="SSF103473">
    <property type="entry name" value="MFS general substrate transporter"/>
    <property type="match status" value="1"/>
</dbReference>
<feature type="transmembrane region" description="Helical" evidence="6">
    <location>
        <begin position="240"/>
        <end position="259"/>
    </location>
</feature>
<feature type="transmembrane region" description="Helical" evidence="6">
    <location>
        <begin position="356"/>
        <end position="376"/>
    </location>
</feature>
<evidence type="ECO:0000256" key="3">
    <source>
        <dbReference type="ARBA" id="ARBA00022692"/>
    </source>
</evidence>
<evidence type="ECO:0000256" key="6">
    <source>
        <dbReference type="SAM" id="Phobius"/>
    </source>
</evidence>
<evidence type="ECO:0000313" key="8">
    <source>
        <dbReference type="EMBL" id="KQH76210.1"/>
    </source>
</evidence>
<dbReference type="Proteomes" id="UP000051677">
    <property type="component" value="Unassembled WGS sequence"/>
</dbReference>
<feature type="transmembrane region" description="Helical" evidence="6">
    <location>
        <begin position="152"/>
        <end position="174"/>
    </location>
</feature>
<evidence type="ECO:0000256" key="5">
    <source>
        <dbReference type="ARBA" id="ARBA00023136"/>
    </source>
</evidence>
<dbReference type="InterPro" id="IPR050189">
    <property type="entry name" value="MFS_Efflux_Transporters"/>
</dbReference>
<dbReference type="GO" id="GO:0005886">
    <property type="term" value="C:plasma membrane"/>
    <property type="evidence" value="ECO:0007669"/>
    <property type="project" value="UniProtKB-SubCell"/>
</dbReference>
<dbReference type="InterPro" id="IPR011701">
    <property type="entry name" value="MFS"/>
</dbReference>